<accession>A0AAV4BCS9</accession>
<evidence type="ECO:0000313" key="2">
    <source>
        <dbReference type="EMBL" id="GFO16693.1"/>
    </source>
</evidence>
<gene>
    <name evidence="2" type="ORF">PoB_004319800</name>
</gene>
<dbReference type="Proteomes" id="UP000735302">
    <property type="component" value="Unassembled WGS sequence"/>
</dbReference>
<protein>
    <submittedName>
        <fullName evidence="2">Uncharacterized protein</fullName>
    </submittedName>
</protein>
<sequence length="84" mass="9209">MFRRSDLMLEKRLIAVKFNLIAHSLITTMAGPTNLKLCLSVQDRALTPGPKAPQPTSTLDSFNPSSLAPVGRNNEHTMESVSMI</sequence>
<evidence type="ECO:0000313" key="3">
    <source>
        <dbReference type="Proteomes" id="UP000735302"/>
    </source>
</evidence>
<feature type="compositionally biased region" description="Polar residues" evidence="1">
    <location>
        <begin position="54"/>
        <end position="66"/>
    </location>
</feature>
<dbReference type="EMBL" id="BLXT01004695">
    <property type="protein sequence ID" value="GFO16693.1"/>
    <property type="molecule type" value="Genomic_DNA"/>
</dbReference>
<keyword evidence="3" id="KW-1185">Reference proteome</keyword>
<evidence type="ECO:0000256" key="1">
    <source>
        <dbReference type="SAM" id="MobiDB-lite"/>
    </source>
</evidence>
<reference evidence="2 3" key="1">
    <citation type="journal article" date="2021" name="Elife">
        <title>Chloroplast acquisition without the gene transfer in kleptoplastic sea slugs, Plakobranchus ocellatus.</title>
        <authorList>
            <person name="Maeda T."/>
            <person name="Takahashi S."/>
            <person name="Yoshida T."/>
            <person name="Shimamura S."/>
            <person name="Takaki Y."/>
            <person name="Nagai Y."/>
            <person name="Toyoda A."/>
            <person name="Suzuki Y."/>
            <person name="Arimoto A."/>
            <person name="Ishii H."/>
            <person name="Satoh N."/>
            <person name="Nishiyama T."/>
            <person name="Hasebe M."/>
            <person name="Maruyama T."/>
            <person name="Minagawa J."/>
            <person name="Obokata J."/>
            <person name="Shigenobu S."/>
        </authorList>
    </citation>
    <scope>NUCLEOTIDE SEQUENCE [LARGE SCALE GENOMIC DNA]</scope>
</reference>
<dbReference type="AlphaFoldDB" id="A0AAV4BCS9"/>
<feature type="region of interest" description="Disordered" evidence="1">
    <location>
        <begin position="46"/>
        <end position="84"/>
    </location>
</feature>
<proteinExistence type="predicted"/>
<name>A0AAV4BCS9_9GAST</name>
<organism evidence="2 3">
    <name type="scientific">Plakobranchus ocellatus</name>
    <dbReference type="NCBI Taxonomy" id="259542"/>
    <lineage>
        <taxon>Eukaryota</taxon>
        <taxon>Metazoa</taxon>
        <taxon>Spiralia</taxon>
        <taxon>Lophotrochozoa</taxon>
        <taxon>Mollusca</taxon>
        <taxon>Gastropoda</taxon>
        <taxon>Heterobranchia</taxon>
        <taxon>Euthyneura</taxon>
        <taxon>Panpulmonata</taxon>
        <taxon>Sacoglossa</taxon>
        <taxon>Placobranchoidea</taxon>
        <taxon>Plakobranchidae</taxon>
        <taxon>Plakobranchus</taxon>
    </lineage>
</organism>
<comment type="caution">
    <text evidence="2">The sequence shown here is derived from an EMBL/GenBank/DDBJ whole genome shotgun (WGS) entry which is preliminary data.</text>
</comment>